<dbReference type="InterPro" id="IPR003593">
    <property type="entry name" value="AAA+_ATPase"/>
</dbReference>
<dbReference type="GO" id="GO:0016887">
    <property type="term" value="F:ATP hydrolysis activity"/>
    <property type="evidence" value="ECO:0007669"/>
    <property type="project" value="InterPro"/>
</dbReference>
<proteinExistence type="inferred from homology"/>
<dbReference type="PANTHER" id="PTHR43392">
    <property type="entry name" value="AAA-TYPE ATPASE FAMILY PROTEIN / ANKYRIN REPEAT FAMILY PROTEIN"/>
    <property type="match status" value="1"/>
</dbReference>
<dbReference type="PANTHER" id="PTHR43392:SF2">
    <property type="entry name" value="AAA-TYPE ATPASE FAMILY PROTEIN _ ANKYRIN REPEAT FAMILY PROTEIN"/>
    <property type="match status" value="1"/>
</dbReference>
<dbReference type="STRING" id="1912795.BK816_06250"/>
<sequence>MYLAPVRASSFRRNFFQADEDNMIRFHAIVFDDHITQDNLEELFFRGLDIWQLELAGRPLFEPIPFESIFNDLPSSFSSERSQAKKIRLESLWELSQRSSCLTESIVPRLTNDFSSLIDRAGKTKFSDSLVPELERILSATSDEGIHRPAFPYFILSNQTSEFAEPAYCLAQALVSANRVGTSTLFYLDLDNLAGSVHIRHRESVLFLNRDLFEAFAGNTLVVSYGNFDKGHSTGYDFQNALNKLLSLAREYQHRVQIIFAIPAEKTELLKLIQRQLGSKSLVLPPDSSPDPHVDFQEALKYLQGRALSCGETNFSGLGVLLSEFGQDCSSHDLELVFNNWLSNRALAKLSPEYAQVLSSEPQFSISGGDAKEELDRLVGLKPVKSMIHLVIQRLEFARELSQRGLQVPEFNPHCAFLGNPGTGKTEVARIYGRLLRDSGFLSEGRVIELKPGNFNSLLSPDFEEMLKGNVVFIDEAYALSPLLVPKLLTLMENHRHESVFILAGYRESIEALMASNIGFASRVSNQIDFPDYSPEELSKIFESMVSSSGYLMSTGTISAVNDFLFRAGSPSDQGNARFCRNLVEKSISRQQQRLSRTKDLQIFSDEELMTLLPEDIGLAPLSSDLSEGDLGKDTTEPKVAESGREKLASLIGLEKTKLLVEQILAYAQVQRMRRERNLNHDFIPLHMAFKGNPGTGKTEVANCVAQILREEGILSRGKLFVCGRQDLVGSYVGHTAIKVTQLFEKAVGSVIFIDEAYSLLDATPGGYGDEAITTLIDLMEKHREEVVVILAGYPEPIDNLLASNPGFSSRVKHHVDFPDYSASELFEIFNLQLHQRHFSMDEECENAVWKVLDGQIGVKDFGNARFCRNLLENAIMAMSLRISKMDTPEDLSDEELSQLTATDIAEAASKVSHKKTKQKIGFSAN</sequence>
<dbReference type="EMBL" id="CP017812">
    <property type="protein sequence ID" value="AOZ72941.1"/>
    <property type="molecule type" value="Genomic_DNA"/>
</dbReference>
<protein>
    <recommendedName>
        <fullName evidence="4">AAA+ ATPase domain-containing protein</fullName>
    </recommendedName>
</protein>
<dbReference type="SUPFAM" id="SSF52540">
    <property type="entry name" value="P-loop containing nucleoside triphosphate hydrolases"/>
    <property type="match status" value="2"/>
</dbReference>
<evidence type="ECO:0000256" key="2">
    <source>
        <dbReference type="ARBA" id="ARBA00022741"/>
    </source>
</evidence>
<dbReference type="Pfam" id="PF00004">
    <property type="entry name" value="AAA"/>
    <property type="match status" value="2"/>
</dbReference>
<dbReference type="InterPro" id="IPR000641">
    <property type="entry name" value="CbxX/CfxQ"/>
</dbReference>
<dbReference type="CDD" id="cd00009">
    <property type="entry name" value="AAA"/>
    <property type="match status" value="2"/>
</dbReference>
<dbReference type="PRINTS" id="PR00819">
    <property type="entry name" value="CBXCFQXSUPER"/>
</dbReference>
<dbReference type="FunFam" id="3.40.50.300:FF:000216">
    <property type="entry name" value="Type VII secretion ATPase EccA"/>
    <property type="match status" value="1"/>
</dbReference>
<evidence type="ECO:0000313" key="5">
    <source>
        <dbReference type="EMBL" id="AOZ72941.1"/>
    </source>
</evidence>
<dbReference type="Pfam" id="PF17866">
    <property type="entry name" value="AAA_lid_6"/>
    <property type="match status" value="2"/>
</dbReference>
<comment type="similarity">
    <text evidence="1">Belongs to the CbxX/CfxQ family.</text>
</comment>
<organism evidence="5 6">
    <name type="scientific">Boudabousia tangfeifanii</name>
    <dbReference type="NCBI Taxonomy" id="1912795"/>
    <lineage>
        <taxon>Bacteria</taxon>
        <taxon>Bacillati</taxon>
        <taxon>Actinomycetota</taxon>
        <taxon>Actinomycetes</taxon>
        <taxon>Actinomycetales</taxon>
        <taxon>Actinomycetaceae</taxon>
        <taxon>Boudabousia</taxon>
    </lineage>
</organism>
<keyword evidence="3" id="KW-0067">ATP-binding</keyword>
<gene>
    <name evidence="5" type="ORF">BK816_06250</name>
</gene>
<dbReference type="AlphaFoldDB" id="A0A1D9MKQ4"/>
<evidence type="ECO:0000256" key="3">
    <source>
        <dbReference type="ARBA" id="ARBA00022840"/>
    </source>
</evidence>
<keyword evidence="6" id="KW-1185">Reference proteome</keyword>
<accession>A0A1D9MKQ4</accession>
<evidence type="ECO:0000259" key="4">
    <source>
        <dbReference type="SMART" id="SM00382"/>
    </source>
</evidence>
<dbReference type="InterPro" id="IPR003959">
    <property type="entry name" value="ATPase_AAA_core"/>
</dbReference>
<name>A0A1D9MKQ4_9ACTO</name>
<dbReference type="KEGG" id="avu:BK816_06250"/>
<dbReference type="Gene3D" id="3.40.50.300">
    <property type="entry name" value="P-loop containing nucleotide triphosphate hydrolases"/>
    <property type="match status" value="2"/>
</dbReference>
<keyword evidence="2" id="KW-0547">Nucleotide-binding</keyword>
<reference evidence="5 6" key="1">
    <citation type="submission" date="2016-10" db="EMBL/GenBank/DDBJ databases">
        <title>Actinomyces aegypiusis sp. nov., isolated from the Aegypius monachus in Qinghai Tibet Plateau China.</title>
        <authorList>
            <person name="Wang Y."/>
        </authorList>
    </citation>
    <scope>NUCLEOTIDE SEQUENCE [LARGE SCALE GENOMIC DNA]</scope>
    <source>
        <strain evidence="5 6">VUL4_3</strain>
    </source>
</reference>
<dbReference type="GO" id="GO:0005524">
    <property type="term" value="F:ATP binding"/>
    <property type="evidence" value="ECO:0007669"/>
    <property type="project" value="UniProtKB-KW"/>
</dbReference>
<dbReference type="InterPro" id="IPR027417">
    <property type="entry name" value="P-loop_NTPase"/>
</dbReference>
<evidence type="ECO:0000256" key="1">
    <source>
        <dbReference type="ARBA" id="ARBA00010378"/>
    </source>
</evidence>
<feature type="domain" description="AAA+ ATPase" evidence="4">
    <location>
        <begin position="684"/>
        <end position="822"/>
    </location>
</feature>
<evidence type="ECO:0000313" key="6">
    <source>
        <dbReference type="Proteomes" id="UP000176288"/>
    </source>
</evidence>
<dbReference type="Proteomes" id="UP000176288">
    <property type="component" value="Chromosome"/>
</dbReference>
<dbReference type="InterPro" id="IPR050773">
    <property type="entry name" value="CbxX/CfxQ_RuBisCO_ESX"/>
</dbReference>
<feature type="domain" description="AAA+ ATPase" evidence="4">
    <location>
        <begin position="411"/>
        <end position="534"/>
    </location>
</feature>
<dbReference type="Gene3D" id="1.10.8.60">
    <property type="match status" value="2"/>
</dbReference>
<dbReference type="SMART" id="SM00382">
    <property type="entry name" value="AAA"/>
    <property type="match status" value="2"/>
</dbReference>
<dbReference type="InterPro" id="IPR041627">
    <property type="entry name" value="AAA_lid_6"/>
</dbReference>